<reference evidence="1 2" key="1">
    <citation type="submission" date="2020-11" db="EMBL/GenBank/DDBJ databases">
        <title>Carbohydrate-dependent, anaerobic sulfur respiration: A novel catabolism in halophilic archaea.</title>
        <authorList>
            <person name="Sorokin D.Y."/>
            <person name="Messina E."/>
            <person name="Smedile F."/>
            <person name="La Cono V."/>
            <person name="Hallsworth J.E."/>
            <person name="Yakimov M.M."/>
        </authorList>
    </citation>
    <scope>NUCLEOTIDE SEQUENCE [LARGE SCALE GENOMIC DNA]</scope>
    <source>
        <strain evidence="1 2">HSR12-2</strain>
    </source>
</reference>
<dbReference type="AlphaFoldDB" id="A0A897N634"/>
<protein>
    <submittedName>
        <fullName evidence="1">Uncharacterized protein</fullName>
    </submittedName>
</protein>
<dbReference type="Proteomes" id="UP000662973">
    <property type="component" value="Chromosome"/>
</dbReference>
<name>A0A897N634_9EURY</name>
<proteinExistence type="predicted"/>
<dbReference type="EMBL" id="CP064788">
    <property type="protein sequence ID" value="QSG08044.1"/>
    <property type="molecule type" value="Genomic_DNA"/>
</dbReference>
<organism evidence="1 2">
    <name type="scientific">Halapricum desulfuricans</name>
    <dbReference type="NCBI Taxonomy" id="2841257"/>
    <lineage>
        <taxon>Archaea</taxon>
        <taxon>Methanobacteriati</taxon>
        <taxon>Methanobacteriota</taxon>
        <taxon>Stenosarchaea group</taxon>
        <taxon>Halobacteria</taxon>
        <taxon>Halobacteriales</taxon>
        <taxon>Haloarculaceae</taxon>
        <taxon>Halapricum</taxon>
    </lineage>
</organism>
<evidence type="ECO:0000313" key="2">
    <source>
        <dbReference type="Proteomes" id="UP000662973"/>
    </source>
</evidence>
<keyword evidence="2" id="KW-1185">Reference proteome</keyword>
<gene>
    <name evidence="1" type="ORF">HSR122_0638</name>
</gene>
<evidence type="ECO:0000313" key="1">
    <source>
        <dbReference type="EMBL" id="QSG08044.1"/>
    </source>
</evidence>
<sequence length="42" mass="4483">MPAYLTPHNSATENDSNTATTVPAIPTAAEAVPLRVFDKVDR</sequence>
<dbReference type="KEGG" id="hds:HSR122_0638"/>
<accession>A0A897N634</accession>